<feature type="region of interest" description="Disordered" evidence="1">
    <location>
        <begin position="135"/>
        <end position="159"/>
    </location>
</feature>
<evidence type="ECO:0000313" key="2">
    <source>
        <dbReference type="EMBL" id="PAV93249.1"/>
    </source>
</evidence>
<keyword evidence="3" id="KW-1185">Reference proteome</keyword>
<evidence type="ECO:0000256" key="1">
    <source>
        <dbReference type="SAM" id="MobiDB-lite"/>
    </source>
</evidence>
<evidence type="ECO:0000313" key="3">
    <source>
        <dbReference type="Proteomes" id="UP000218231"/>
    </source>
</evidence>
<organism evidence="2 3">
    <name type="scientific">Diploscapter pachys</name>
    <dbReference type="NCBI Taxonomy" id="2018661"/>
    <lineage>
        <taxon>Eukaryota</taxon>
        <taxon>Metazoa</taxon>
        <taxon>Ecdysozoa</taxon>
        <taxon>Nematoda</taxon>
        <taxon>Chromadorea</taxon>
        <taxon>Rhabditida</taxon>
        <taxon>Rhabditina</taxon>
        <taxon>Rhabditomorpha</taxon>
        <taxon>Rhabditoidea</taxon>
        <taxon>Rhabditidae</taxon>
        <taxon>Diploscapter</taxon>
    </lineage>
</organism>
<comment type="caution">
    <text evidence="2">The sequence shown here is derived from an EMBL/GenBank/DDBJ whole genome shotgun (WGS) entry which is preliminary data.</text>
</comment>
<dbReference type="AlphaFoldDB" id="A0A2A2M492"/>
<sequence>MPWSATMTRLAGRLRSRRPATSRPIWLSTLAAACVTSGDCGRVAFATWPWLSGSNVPPQPTLAPGQNIVAVRTPAFSAVTQIGSPSFHQKGSSLAMVKVSPGRAESSIVLPTMPWWSGTLPVASVQWLGKVTEGKDGRIDAETPPAASALRLGVTPRSR</sequence>
<protein>
    <submittedName>
        <fullName evidence="2">Uncharacterized protein</fullName>
    </submittedName>
</protein>
<name>A0A2A2M492_9BILA</name>
<proteinExistence type="predicted"/>
<reference evidence="2 3" key="1">
    <citation type="journal article" date="2017" name="Curr. Biol.">
        <title>Genome architecture and evolution of a unichromosomal asexual nematode.</title>
        <authorList>
            <person name="Fradin H."/>
            <person name="Zegar C."/>
            <person name="Gutwein M."/>
            <person name="Lucas J."/>
            <person name="Kovtun M."/>
            <person name="Corcoran D."/>
            <person name="Baugh L.R."/>
            <person name="Kiontke K."/>
            <person name="Gunsalus K."/>
            <person name="Fitch D.H."/>
            <person name="Piano F."/>
        </authorList>
    </citation>
    <scope>NUCLEOTIDE SEQUENCE [LARGE SCALE GENOMIC DNA]</scope>
    <source>
        <strain evidence="2">PF1309</strain>
    </source>
</reference>
<accession>A0A2A2M492</accession>
<dbReference type="Proteomes" id="UP000218231">
    <property type="component" value="Unassembled WGS sequence"/>
</dbReference>
<dbReference type="EMBL" id="LIAE01005560">
    <property type="protein sequence ID" value="PAV93249.1"/>
    <property type="molecule type" value="Genomic_DNA"/>
</dbReference>
<gene>
    <name evidence="2" type="ORF">WR25_12916</name>
</gene>